<sequence>MANEIDWNGFSKKTLTEDILRGLSDVVNWHYVFQYSPLSEAFIEEYATEEDWPIISHFQKLSDPFMQKHEEDLE</sequence>
<reference evidence="1" key="1">
    <citation type="submission" date="2020-08" db="EMBL/GenBank/DDBJ databases">
        <title>Multicomponent nature underlies the extraordinary mechanical properties of spider dragline silk.</title>
        <authorList>
            <person name="Kono N."/>
            <person name="Nakamura H."/>
            <person name="Mori M."/>
            <person name="Yoshida Y."/>
            <person name="Ohtoshi R."/>
            <person name="Malay A.D."/>
            <person name="Moran D.A.P."/>
            <person name="Tomita M."/>
            <person name="Numata K."/>
            <person name="Arakawa K."/>
        </authorList>
    </citation>
    <scope>NUCLEOTIDE SEQUENCE</scope>
</reference>
<accession>A0A8X6SSP0</accession>
<comment type="caution">
    <text evidence="1">The sequence shown here is derived from an EMBL/GenBank/DDBJ whole genome shotgun (WGS) entry which is preliminary data.</text>
</comment>
<keyword evidence="2" id="KW-1185">Reference proteome</keyword>
<protein>
    <submittedName>
        <fullName evidence="1">Uncharacterized protein</fullName>
    </submittedName>
</protein>
<dbReference type="AlphaFoldDB" id="A0A8X6SSP0"/>
<evidence type="ECO:0000313" key="2">
    <source>
        <dbReference type="Proteomes" id="UP000887159"/>
    </source>
</evidence>
<dbReference type="Proteomes" id="UP000887159">
    <property type="component" value="Unassembled WGS sequence"/>
</dbReference>
<organism evidence="1 2">
    <name type="scientific">Trichonephila clavipes</name>
    <name type="common">Golden silk orbweaver</name>
    <name type="synonym">Nephila clavipes</name>
    <dbReference type="NCBI Taxonomy" id="2585209"/>
    <lineage>
        <taxon>Eukaryota</taxon>
        <taxon>Metazoa</taxon>
        <taxon>Ecdysozoa</taxon>
        <taxon>Arthropoda</taxon>
        <taxon>Chelicerata</taxon>
        <taxon>Arachnida</taxon>
        <taxon>Araneae</taxon>
        <taxon>Araneomorphae</taxon>
        <taxon>Entelegynae</taxon>
        <taxon>Araneoidea</taxon>
        <taxon>Nephilidae</taxon>
        <taxon>Trichonephila</taxon>
    </lineage>
</organism>
<dbReference type="EMBL" id="BMAU01021352">
    <property type="protein sequence ID" value="GFY19289.1"/>
    <property type="molecule type" value="Genomic_DNA"/>
</dbReference>
<proteinExistence type="predicted"/>
<gene>
    <name evidence="1" type="ORF">TNCV_4126761</name>
</gene>
<evidence type="ECO:0000313" key="1">
    <source>
        <dbReference type="EMBL" id="GFY19289.1"/>
    </source>
</evidence>
<name>A0A8X6SSP0_TRICX</name>